<reference evidence="1" key="1">
    <citation type="submission" date="2014-11" db="EMBL/GenBank/DDBJ databases">
        <authorList>
            <person name="Amaro Gonzalez C."/>
        </authorList>
    </citation>
    <scope>NUCLEOTIDE SEQUENCE</scope>
</reference>
<evidence type="ECO:0000313" key="1">
    <source>
        <dbReference type="EMBL" id="JAH68057.1"/>
    </source>
</evidence>
<name>A0A0E9UQG1_ANGAN</name>
<dbReference type="EMBL" id="GBXM01040520">
    <property type="protein sequence ID" value="JAH68057.1"/>
    <property type="molecule type" value="Transcribed_RNA"/>
</dbReference>
<sequence>MYLETQKTSPFSCGRCGFPCSVPWTDPDSQDLSHRQNNKMFTHYDVQTYVCMHVCIYEQYVYM</sequence>
<dbReference type="AlphaFoldDB" id="A0A0E9UQG1"/>
<organism evidence="1">
    <name type="scientific">Anguilla anguilla</name>
    <name type="common">European freshwater eel</name>
    <name type="synonym">Muraena anguilla</name>
    <dbReference type="NCBI Taxonomy" id="7936"/>
    <lineage>
        <taxon>Eukaryota</taxon>
        <taxon>Metazoa</taxon>
        <taxon>Chordata</taxon>
        <taxon>Craniata</taxon>
        <taxon>Vertebrata</taxon>
        <taxon>Euteleostomi</taxon>
        <taxon>Actinopterygii</taxon>
        <taxon>Neopterygii</taxon>
        <taxon>Teleostei</taxon>
        <taxon>Anguilliformes</taxon>
        <taxon>Anguillidae</taxon>
        <taxon>Anguilla</taxon>
    </lineage>
</organism>
<protein>
    <submittedName>
        <fullName evidence="1">Uncharacterized protein</fullName>
    </submittedName>
</protein>
<proteinExistence type="predicted"/>
<accession>A0A0E9UQG1</accession>
<reference evidence="1" key="2">
    <citation type="journal article" date="2015" name="Fish Shellfish Immunol.">
        <title>Early steps in the European eel (Anguilla anguilla)-Vibrio vulnificus interaction in the gills: Role of the RtxA13 toxin.</title>
        <authorList>
            <person name="Callol A."/>
            <person name="Pajuelo D."/>
            <person name="Ebbesson L."/>
            <person name="Teles M."/>
            <person name="MacKenzie S."/>
            <person name="Amaro C."/>
        </authorList>
    </citation>
    <scope>NUCLEOTIDE SEQUENCE</scope>
</reference>